<dbReference type="InterPro" id="IPR001083">
    <property type="entry name" value="Cu_fist_DNA-bd_dom"/>
</dbReference>
<keyword evidence="2" id="KW-0479">Metal-binding</keyword>
<dbReference type="PRINTS" id="PR00617">
    <property type="entry name" value="COPPERFIST"/>
</dbReference>
<dbReference type="GO" id="GO:0006878">
    <property type="term" value="P:intracellular copper ion homeostasis"/>
    <property type="evidence" value="ECO:0007669"/>
    <property type="project" value="TreeGrafter"/>
</dbReference>
<comment type="caution">
    <text evidence="9">The sequence shown here is derived from an EMBL/GenBank/DDBJ whole genome shotgun (WGS) entry which is preliminary data.</text>
</comment>
<dbReference type="GO" id="GO:0005507">
    <property type="term" value="F:copper ion binding"/>
    <property type="evidence" value="ECO:0007669"/>
    <property type="project" value="InterPro"/>
</dbReference>
<dbReference type="RefSeq" id="XP_051446308.1">
    <property type="nucleotide sequence ID" value="XM_051587586.1"/>
</dbReference>
<keyword evidence="5" id="KW-0805">Transcription regulation</keyword>
<dbReference type="SUPFAM" id="SSF57879">
    <property type="entry name" value="Zinc domain conserved in yeast copper-regulated transcription factors"/>
    <property type="match status" value="1"/>
</dbReference>
<proteinExistence type="predicted"/>
<organism evidence="9 10">
    <name type="scientific">Umbelopsis ramanniana AG</name>
    <dbReference type="NCBI Taxonomy" id="1314678"/>
    <lineage>
        <taxon>Eukaryota</taxon>
        <taxon>Fungi</taxon>
        <taxon>Fungi incertae sedis</taxon>
        <taxon>Mucoromycota</taxon>
        <taxon>Mucoromycotina</taxon>
        <taxon>Umbelopsidomycetes</taxon>
        <taxon>Umbelopsidales</taxon>
        <taxon>Umbelopsidaceae</taxon>
        <taxon>Umbelopsis</taxon>
    </lineage>
</organism>
<name>A0AAD5ED68_UMBRA</name>
<dbReference type="InterPro" id="IPR051763">
    <property type="entry name" value="Copper_Homeo_Regul"/>
</dbReference>
<feature type="domain" description="Copper-fist" evidence="8">
    <location>
        <begin position="1"/>
        <end position="40"/>
    </location>
</feature>
<evidence type="ECO:0000313" key="10">
    <source>
        <dbReference type="Proteomes" id="UP001206595"/>
    </source>
</evidence>
<evidence type="ECO:0000313" key="9">
    <source>
        <dbReference type="EMBL" id="KAI8581304.1"/>
    </source>
</evidence>
<dbReference type="GO" id="GO:0006879">
    <property type="term" value="P:intracellular iron ion homeostasis"/>
    <property type="evidence" value="ECO:0007669"/>
    <property type="project" value="TreeGrafter"/>
</dbReference>
<dbReference type="FunFam" id="3.90.430.10:FF:000001">
    <property type="entry name" value="Copper fist DNA-binding protein"/>
    <property type="match status" value="1"/>
</dbReference>
<dbReference type="Pfam" id="PF00649">
    <property type="entry name" value="Copper-fist"/>
    <property type="match status" value="1"/>
</dbReference>
<dbReference type="GO" id="GO:0000978">
    <property type="term" value="F:RNA polymerase II cis-regulatory region sequence-specific DNA binding"/>
    <property type="evidence" value="ECO:0007669"/>
    <property type="project" value="TreeGrafter"/>
</dbReference>
<gene>
    <name evidence="9" type="ORF">K450DRAFT_232416</name>
</gene>
<evidence type="ECO:0000259" key="8">
    <source>
        <dbReference type="PROSITE" id="PS50073"/>
    </source>
</evidence>
<evidence type="ECO:0000256" key="3">
    <source>
        <dbReference type="ARBA" id="ARBA00022833"/>
    </source>
</evidence>
<reference evidence="9" key="1">
    <citation type="submission" date="2021-06" db="EMBL/GenBank/DDBJ databases">
        <authorList>
            <consortium name="DOE Joint Genome Institute"/>
            <person name="Mondo S.J."/>
            <person name="Amses K.R."/>
            <person name="Simmons D.R."/>
            <person name="Longcore J.E."/>
            <person name="Seto K."/>
            <person name="Alves G.H."/>
            <person name="Bonds A.E."/>
            <person name="Quandt C.A."/>
            <person name="Davis W.J."/>
            <person name="Chang Y."/>
            <person name="Letcher P.M."/>
            <person name="Powell M.J."/>
            <person name="Kuo A."/>
            <person name="Labutti K."/>
            <person name="Pangilinan J."/>
            <person name="Andreopoulos W."/>
            <person name="Tritt A."/>
            <person name="Riley R."/>
            <person name="Hundley H."/>
            <person name="Johnson J."/>
            <person name="Lipzen A."/>
            <person name="Barry K."/>
            <person name="Berbee M.L."/>
            <person name="Buchler N.E."/>
            <person name="Grigoriev I.V."/>
            <person name="Spatafora J.W."/>
            <person name="Stajich J.E."/>
            <person name="James T.Y."/>
        </authorList>
    </citation>
    <scope>NUCLEOTIDE SEQUENCE</scope>
    <source>
        <strain evidence="9">AG</strain>
    </source>
</reference>
<dbReference type="PANTHER" id="PTHR28088:SF5">
    <property type="entry name" value="TRANSCRIPTIONAL ACTIVATOR HAA1-RELATED"/>
    <property type="match status" value="1"/>
</dbReference>
<evidence type="ECO:0000256" key="2">
    <source>
        <dbReference type="ARBA" id="ARBA00022723"/>
    </source>
</evidence>
<dbReference type="EMBL" id="MU620906">
    <property type="protein sequence ID" value="KAI8581304.1"/>
    <property type="molecule type" value="Genomic_DNA"/>
</dbReference>
<evidence type="ECO:0000256" key="7">
    <source>
        <dbReference type="ARBA" id="ARBA00023242"/>
    </source>
</evidence>
<evidence type="ECO:0000256" key="6">
    <source>
        <dbReference type="ARBA" id="ARBA00023163"/>
    </source>
</evidence>
<dbReference type="Proteomes" id="UP001206595">
    <property type="component" value="Unassembled WGS sequence"/>
</dbReference>
<dbReference type="GeneID" id="75912931"/>
<dbReference type="SMART" id="SM00412">
    <property type="entry name" value="Cu_FIST"/>
    <property type="match status" value="1"/>
</dbReference>
<sequence length="101" mass="11696">MIIINNTKFSCMSCIKGHRSSRCTHSNRPLVPIRRKGRPATQCETCRELRKTRHIHIKCLCKPNEVGIPRWLHEISPDCNKDFKAGQRNKSVMSIERISNP</sequence>
<evidence type="ECO:0000256" key="1">
    <source>
        <dbReference type="ARBA" id="ARBA00004123"/>
    </source>
</evidence>
<dbReference type="SMART" id="SM01090">
    <property type="entry name" value="Copper-fist"/>
    <property type="match status" value="1"/>
</dbReference>
<reference evidence="9" key="2">
    <citation type="journal article" date="2022" name="Proc. Natl. Acad. Sci. U.S.A.">
        <title>Diploid-dominant life cycles characterize the early evolution of Fungi.</title>
        <authorList>
            <person name="Amses K.R."/>
            <person name="Simmons D.R."/>
            <person name="Longcore J.E."/>
            <person name="Mondo S.J."/>
            <person name="Seto K."/>
            <person name="Jeronimo G.H."/>
            <person name="Bonds A.E."/>
            <person name="Quandt C.A."/>
            <person name="Davis W.J."/>
            <person name="Chang Y."/>
            <person name="Federici B.A."/>
            <person name="Kuo A."/>
            <person name="LaButti K."/>
            <person name="Pangilinan J."/>
            <person name="Andreopoulos W."/>
            <person name="Tritt A."/>
            <person name="Riley R."/>
            <person name="Hundley H."/>
            <person name="Johnson J."/>
            <person name="Lipzen A."/>
            <person name="Barry K."/>
            <person name="Lang B.F."/>
            <person name="Cuomo C.A."/>
            <person name="Buchler N.E."/>
            <person name="Grigoriev I.V."/>
            <person name="Spatafora J.W."/>
            <person name="Stajich J.E."/>
            <person name="James T.Y."/>
        </authorList>
    </citation>
    <scope>NUCLEOTIDE SEQUENCE</scope>
    <source>
        <strain evidence="9">AG</strain>
    </source>
</reference>
<dbReference type="GO" id="GO:0005634">
    <property type="term" value="C:nucleus"/>
    <property type="evidence" value="ECO:0007669"/>
    <property type="project" value="UniProtKB-SubCell"/>
</dbReference>
<keyword evidence="10" id="KW-1185">Reference proteome</keyword>
<dbReference type="InterPro" id="IPR036395">
    <property type="entry name" value="Cu_fist_DNA-bd_dom_sf"/>
</dbReference>
<keyword evidence="3" id="KW-0862">Zinc</keyword>
<keyword evidence="4" id="KW-0186">Copper</keyword>
<dbReference type="GO" id="GO:0045944">
    <property type="term" value="P:positive regulation of transcription by RNA polymerase II"/>
    <property type="evidence" value="ECO:0007669"/>
    <property type="project" value="TreeGrafter"/>
</dbReference>
<protein>
    <recommendedName>
        <fullName evidence="8">Copper-fist domain-containing protein</fullName>
    </recommendedName>
</protein>
<evidence type="ECO:0000256" key="4">
    <source>
        <dbReference type="ARBA" id="ARBA00023008"/>
    </source>
</evidence>
<evidence type="ECO:0000256" key="5">
    <source>
        <dbReference type="ARBA" id="ARBA00023015"/>
    </source>
</evidence>
<keyword evidence="7" id="KW-0539">Nucleus</keyword>
<dbReference type="PANTHER" id="PTHR28088">
    <property type="entry name" value="TRANSCRIPTIONAL ACTIVATOR HAA1-RELATED"/>
    <property type="match status" value="1"/>
</dbReference>
<dbReference type="AlphaFoldDB" id="A0AAD5ED68"/>
<comment type="subcellular location">
    <subcellularLocation>
        <location evidence="1">Nucleus</location>
    </subcellularLocation>
</comment>
<dbReference type="Gene3D" id="3.90.430.10">
    <property type="entry name" value="Copper fist DNA-binding domain"/>
    <property type="match status" value="1"/>
</dbReference>
<accession>A0AAD5ED68</accession>
<keyword evidence="6" id="KW-0804">Transcription</keyword>
<dbReference type="PROSITE" id="PS50073">
    <property type="entry name" value="COPPER_FIST_2"/>
    <property type="match status" value="1"/>
</dbReference>
<dbReference type="GO" id="GO:0000981">
    <property type="term" value="F:DNA-binding transcription factor activity, RNA polymerase II-specific"/>
    <property type="evidence" value="ECO:0007669"/>
    <property type="project" value="TreeGrafter"/>
</dbReference>